<evidence type="ECO:0000256" key="9">
    <source>
        <dbReference type="RuleBase" id="RU362103"/>
    </source>
</evidence>
<protein>
    <recommendedName>
        <fullName evidence="2 9">Lysophospholipase</fullName>
        <ecNumber evidence="2 9">3.1.1.5</ecNumber>
    </recommendedName>
</protein>
<evidence type="ECO:0000313" key="12">
    <source>
        <dbReference type="EMBL" id="QGN13955.1"/>
    </source>
</evidence>
<dbReference type="InterPro" id="IPR016035">
    <property type="entry name" value="Acyl_Trfase/lysoPLipase"/>
</dbReference>
<evidence type="ECO:0000256" key="4">
    <source>
        <dbReference type="ARBA" id="ARBA00022801"/>
    </source>
</evidence>
<dbReference type="CDD" id="cd07203">
    <property type="entry name" value="cPLA2_Fungal_PLB"/>
    <property type="match status" value="1"/>
</dbReference>
<reference evidence="12 13" key="1">
    <citation type="submission" date="2016-03" db="EMBL/GenBank/DDBJ databases">
        <title>How can Kluyveromyces marxianus grow so fast - potential evolutionary course in Saccharomyces Complex revealed by comparative genomics.</title>
        <authorList>
            <person name="Mo W."/>
            <person name="Lu W."/>
            <person name="Yang X."/>
            <person name="Qi J."/>
            <person name="Lv H."/>
        </authorList>
    </citation>
    <scope>NUCLEOTIDE SEQUENCE [LARGE SCALE GENOMIC DNA]</scope>
    <source>
        <strain evidence="12 13">FIM1</strain>
    </source>
</reference>
<keyword evidence="13" id="KW-1185">Reference proteome</keyword>
<evidence type="ECO:0000259" key="11">
    <source>
        <dbReference type="PROSITE" id="PS51210"/>
    </source>
</evidence>
<keyword evidence="4 8" id="KW-0378">Hydrolase</keyword>
<organism evidence="12 13">
    <name type="scientific">Kluyveromyces marxianus</name>
    <name type="common">Yeast</name>
    <name type="synonym">Candida kefyr</name>
    <dbReference type="NCBI Taxonomy" id="4911"/>
    <lineage>
        <taxon>Eukaryota</taxon>
        <taxon>Fungi</taxon>
        <taxon>Dikarya</taxon>
        <taxon>Ascomycota</taxon>
        <taxon>Saccharomycotina</taxon>
        <taxon>Saccharomycetes</taxon>
        <taxon>Saccharomycetales</taxon>
        <taxon>Saccharomycetaceae</taxon>
        <taxon>Kluyveromyces</taxon>
    </lineage>
</organism>
<feature type="region of interest" description="Disordered" evidence="10">
    <location>
        <begin position="593"/>
        <end position="631"/>
    </location>
</feature>
<comment type="catalytic activity">
    <reaction evidence="9">
        <text>a 1-acyl-sn-glycero-3-phosphocholine + H2O = sn-glycerol 3-phosphocholine + a fatty acid + H(+)</text>
        <dbReference type="Rhea" id="RHEA:15177"/>
        <dbReference type="ChEBI" id="CHEBI:15377"/>
        <dbReference type="ChEBI" id="CHEBI:15378"/>
        <dbReference type="ChEBI" id="CHEBI:16870"/>
        <dbReference type="ChEBI" id="CHEBI:28868"/>
        <dbReference type="ChEBI" id="CHEBI:58168"/>
        <dbReference type="EC" id="3.1.1.5"/>
    </reaction>
</comment>
<evidence type="ECO:0000256" key="5">
    <source>
        <dbReference type="ARBA" id="ARBA00022963"/>
    </source>
</evidence>
<dbReference type="PROSITE" id="PS51210">
    <property type="entry name" value="PLA2C"/>
    <property type="match status" value="1"/>
</dbReference>
<keyword evidence="6 8" id="KW-0443">Lipid metabolism</keyword>
<evidence type="ECO:0000256" key="8">
    <source>
        <dbReference type="PROSITE-ProRule" id="PRU00555"/>
    </source>
</evidence>
<evidence type="ECO:0000256" key="3">
    <source>
        <dbReference type="ARBA" id="ARBA00022729"/>
    </source>
</evidence>
<dbReference type="PANTHER" id="PTHR10728">
    <property type="entry name" value="CYTOSOLIC PHOSPHOLIPASE A2"/>
    <property type="match status" value="1"/>
</dbReference>
<dbReference type="Gene3D" id="3.40.1090.10">
    <property type="entry name" value="Cytosolic phospholipase A2 catalytic domain"/>
    <property type="match status" value="1"/>
</dbReference>
<name>A0ABX6ENY7_KLUMA</name>
<feature type="compositionally biased region" description="Low complexity" evidence="10">
    <location>
        <begin position="596"/>
        <end position="622"/>
    </location>
</feature>
<comment type="similarity">
    <text evidence="1 9">Belongs to the lysophospholipase family.</text>
</comment>
<dbReference type="Pfam" id="PF01735">
    <property type="entry name" value="PLA2_B"/>
    <property type="match status" value="1"/>
</dbReference>
<dbReference type="PANTHER" id="PTHR10728:SF33">
    <property type="entry name" value="LYSOPHOSPHOLIPASE 1-RELATED"/>
    <property type="match status" value="1"/>
</dbReference>
<dbReference type="EMBL" id="CP015054">
    <property type="protein sequence ID" value="QGN13955.1"/>
    <property type="molecule type" value="Genomic_DNA"/>
</dbReference>
<keyword evidence="7" id="KW-0325">Glycoprotein</keyword>
<feature type="chain" id="PRO_5044985912" description="Lysophospholipase" evidence="9">
    <location>
        <begin position="26"/>
        <end position="650"/>
    </location>
</feature>
<keyword evidence="3 9" id="KW-0732">Signal</keyword>
<dbReference type="Proteomes" id="UP000422736">
    <property type="component" value="Chromosome 1"/>
</dbReference>
<dbReference type="EC" id="3.1.1.5" evidence="2 9"/>
<accession>A0ABX6ENY7</accession>
<evidence type="ECO:0000256" key="6">
    <source>
        <dbReference type="ARBA" id="ARBA00023098"/>
    </source>
</evidence>
<feature type="domain" description="PLA2c" evidence="11">
    <location>
        <begin position="38"/>
        <end position="589"/>
    </location>
</feature>
<proteinExistence type="inferred from homology"/>
<evidence type="ECO:0000256" key="10">
    <source>
        <dbReference type="SAM" id="MobiDB-lite"/>
    </source>
</evidence>
<evidence type="ECO:0000256" key="2">
    <source>
        <dbReference type="ARBA" id="ARBA00013274"/>
    </source>
</evidence>
<dbReference type="InterPro" id="IPR002642">
    <property type="entry name" value="LysoPLipase_cat_dom"/>
</dbReference>
<keyword evidence="5 8" id="KW-0442">Lipid degradation</keyword>
<reference evidence="12 13" key="2">
    <citation type="submission" date="2019-11" db="EMBL/GenBank/DDBJ databases">
        <authorList>
            <person name="Lu H."/>
        </authorList>
    </citation>
    <scope>NUCLEOTIDE SEQUENCE [LARGE SCALE GENOMIC DNA]</scope>
    <source>
        <strain evidence="12 13">FIM1</strain>
    </source>
</reference>
<gene>
    <name evidence="12" type="primary">PLB1</name>
    <name evidence="12" type="ORF">FIM1_603</name>
</gene>
<evidence type="ECO:0000313" key="13">
    <source>
        <dbReference type="Proteomes" id="UP000422736"/>
    </source>
</evidence>
<sequence length="650" mass="71054">MRAIRSSNLLIIAWLFALKLSLAQAWSPSNGYKPSKVDCDDNINLVRDASSVSDNESDWLKKRNQVTLPALKDFLKRGFKNFTSDTSLIDNLLSDESKAPKIAVACSGGGYRAMLSGAGMLSAMDNRTDGANEHGLGGLLQSATYLAGLSGGNWLVGTLAYNNWTSVQAIVNNMTQDDSIWDISHSIVTPGGFNIFESISRWDDISDAVEDKKDAGYNTSITDIWGRALSYGFFPSLKDGGVGYTIDSLRDADVFKNGEMPFPISLAVGRYPGTSVINLNATNFEFNPFEMGSWDYTLHSFTDIKYVGTNVSNGRPKEKGQCIAGYDNTGFVLGTSSSLFNQFLLQLNTTKLPKFLFNMIQDFLTDLSEDSDDISIWAPNPFRDVKNIPANYSQSISEGDTLYLVDGGEDGQNIPLSPLLQTERDVDVIFALDNSADTEESWPNGFSLTQTYERQFGMQGKGIAFPYVPDNNTFVNLGLNKRPTFFGCDAKNLTNLEFIPPLIVYMPNTRESYNSNTSTFKMSYSTSERLHMIKNGFEAVTRNNFTQDSNFMGCVSCAILRRKQESSNQTLPDGCNACFKQYCWDGTVNSTTPEKSSTADSSSQSASASAASSQSTSTSSSTKKNDGPINDPKSALSLLIGGIATALMTI</sequence>
<dbReference type="SMART" id="SM00022">
    <property type="entry name" value="PLAc"/>
    <property type="match status" value="1"/>
</dbReference>
<evidence type="ECO:0000256" key="1">
    <source>
        <dbReference type="ARBA" id="ARBA00008780"/>
    </source>
</evidence>
<dbReference type="SUPFAM" id="SSF52151">
    <property type="entry name" value="FabD/lysophospholipase-like"/>
    <property type="match status" value="1"/>
</dbReference>
<evidence type="ECO:0000256" key="7">
    <source>
        <dbReference type="ARBA" id="ARBA00023180"/>
    </source>
</evidence>
<feature type="signal peptide" evidence="9">
    <location>
        <begin position="1"/>
        <end position="25"/>
    </location>
</feature>